<name>A0ABV2RGY1_BRAJP</name>
<reference evidence="1 2" key="1">
    <citation type="submission" date="2024-06" db="EMBL/GenBank/DDBJ databases">
        <title>Genomic Encyclopedia of Type Strains, Phase V (KMG-V): Genome sequencing to study the core and pangenomes of soil and plant-associated prokaryotes.</title>
        <authorList>
            <person name="Whitman W."/>
        </authorList>
    </citation>
    <scope>NUCLEOTIDE SEQUENCE [LARGE SCALE GENOMIC DNA]</scope>
    <source>
        <strain evidence="1 2">USDA 160</strain>
    </source>
</reference>
<protein>
    <submittedName>
        <fullName evidence="1">Uncharacterized protein</fullName>
    </submittedName>
</protein>
<proteinExistence type="predicted"/>
<dbReference type="Proteomes" id="UP001549291">
    <property type="component" value="Unassembled WGS sequence"/>
</dbReference>
<accession>A0ABV2RGY1</accession>
<gene>
    <name evidence="1" type="ORF">ABIF63_000165</name>
</gene>
<evidence type="ECO:0000313" key="2">
    <source>
        <dbReference type="Proteomes" id="UP001549291"/>
    </source>
</evidence>
<dbReference type="EMBL" id="JBEPTQ010000001">
    <property type="protein sequence ID" value="MET4716062.1"/>
    <property type="molecule type" value="Genomic_DNA"/>
</dbReference>
<evidence type="ECO:0000313" key="1">
    <source>
        <dbReference type="EMBL" id="MET4716062.1"/>
    </source>
</evidence>
<comment type="caution">
    <text evidence="1">The sequence shown here is derived from an EMBL/GenBank/DDBJ whole genome shotgun (WGS) entry which is preliminary data.</text>
</comment>
<keyword evidence="2" id="KW-1185">Reference proteome</keyword>
<sequence length="73" mass="8299">MSLRVTLGSEPCDPTLSIHPIVNFCLACETHNFSGFCAWVLGDDSPVAFRVTDRFETHFYFCHAELCRKVCKK</sequence>
<organism evidence="1 2">
    <name type="scientific">Bradyrhizobium japonicum</name>
    <dbReference type="NCBI Taxonomy" id="375"/>
    <lineage>
        <taxon>Bacteria</taxon>
        <taxon>Pseudomonadati</taxon>
        <taxon>Pseudomonadota</taxon>
        <taxon>Alphaproteobacteria</taxon>
        <taxon>Hyphomicrobiales</taxon>
        <taxon>Nitrobacteraceae</taxon>
        <taxon>Bradyrhizobium</taxon>
    </lineage>
</organism>